<proteinExistence type="predicted"/>
<evidence type="ECO:0000313" key="2">
    <source>
        <dbReference type="Proteomes" id="UP000829685"/>
    </source>
</evidence>
<organism evidence="1 2">
    <name type="scientific">Neoarthrinium moseri</name>
    <dbReference type="NCBI Taxonomy" id="1658444"/>
    <lineage>
        <taxon>Eukaryota</taxon>
        <taxon>Fungi</taxon>
        <taxon>Dikarya</taxon>
        <taxon>Ascomycota</taxon>
        <taxon>Pezizomycotina</taxon>
        <taxon>Sordariomycetes</taxon>
        <taxon>Xylariomycetidae</taxon>
        <taxon>Amphisphaeriales</taxon>
        <taxon>Apiosporaceae</taxon>
        <taxon>Neoarthrinium</taxon>
    </lineage>
</organism>
<sequence>MLPASGASKQRQKCLRMRSLTPRLHPSIEGVAIFSLQNTVTLFPPVASSPPDRLCRPSFVFSTHAQQINVSSGGPGVQVIKRQWVRHPDLEGVVFWKLLAGANLDATRRPHRTVTCITSPPVNTHATVFGLNPAAR</sequence>
<dbReference type="EMBL" id="JAFIMR010000004">
    <property type="protein sequence ID" value="KAI1879635.1"/>
    <property type="molecule type" value="Genomic_DNA"/>
</dbReference>
<dbReference type="AlphaFoldDB" id="A0A9P9WUQ0"/>
<accession>A0A9P9WUQ0</accession>
<name>A0A9P9WUQ0_9PEZI</name>
<protein>
    <submittedName>
        <fullName evidence="1">Uncharacterized protein</fullName>
    </submittedName>
</protein>
<reference evidence="1" key="1">
    <citation type="submission" date="2021-03" db="EMBL/GenBank/DDBJ databases">
        <title>Revisited historic fungal species revealed as producer of novel bioactive compounds through whole genome sequencing and comparative genomics.</title>
        <authorList>
            <person name="Vignolle G.A."/>
            <person name="Hochenegger N."/>
            <person name="Mach R.L."/>
            <person name="Mach-Aigner A.R."/>
            <person name="Javad Rahimi M."/>
            <person name="Salim K.A."/>
            <person name="Chan C.M."/>
            <person name="Lim L.B.L."/>
            <person name="Cai F."/>
            <person name="Druzhinina I.S."/>
            <person name="U'Ren J.M."/>
            <person name="Derntl C."/>
        </authorList>
    </citation>
    <scope>NUCLEOTIDE SEQUENCE</scope>
    <source>
        <strain evidence="1">TUCIM 5799</strain>
    </source>
</reference>
<gene>
    <name evidence="1" type="ORF">JX265_002589</name>
</gene>
<comment type="caution">
    <text evidence="1">The sequence shown here is derived from an EMBL/GenBank/DDBJ whole genome shotgun (WGS) entry which is preliminary data.</text>
</comment>
<dbReference type="Proteomes" id="UP000829685">
    <property type="component" value="Unassembled WGS sequence"/>
</dbReference>
<evidence type="ECO:0000313" key="1">
    <source>
        <dbReference type="EMBL" id="KAI1879635.1"/>
    </source>
</evidence>
<keyword evidence="2" id="KW-1185">Reference proteome</keyword>